<protein>
    <submittedName>
        <fullName evidence="2">Uncharacterized protein DUF1992</fullName>
    </submittedName>
</protein>
<comment type="caution">
    <text evidence="2">The sequence shown here is derived from an EMBL/GenBank/DDBJ whole genome shotgun (WGS) entry which is preliminary data.</text>
</comment>
<reference evidence="2 3" key="1">
    <citation type="submission" date="2019-02" db="EMBL/GenBank/DDBJ databases">
        <title>Sequencing the genomes of 1000 actinobacteria strains.</title>
        <authorList>
            <person name="Klenk H.-P."/>
        </authorList>
    </citation>
    <scope>NUCLEOTIDE SEQUENCE [LARGE SCALE GENOMIC DNA]</scope>
    <source>
        <strain evidence="2 3">DSM 44509</strain>
    </source>
</reference>
<name>A0A4Q7YA52_9ACTN</name>
<dbReference type="Pfam" id="PF09350">
    <property type="entry name" value="DJC28_CD"/>
    <property type="match status" value="1"/>
</dbReference>
<evidence type="ECO:0000259" key="1">
    <source>
        <dbReference type="Pfam" id="PF09350"/>
    </source>
</evidence>
<evidence type="ECO:0000313" key="2">
    <source>
        <dbReference type="EMBL" id="RZU33910.1"/>
    </source>
</evidence>
<gene>
    <name evidence="2" type="ORF">BKA19_3651</name>
</gene>
<accession>A0A4Q7YA52</accession>
<dbReference type="AlphaFoldDB" id="A0A4Q7YA52"/>
<dbReference type="InterPro" id="IPR018961">
    <property type="entry name" value="DnaJ_homolog_subfam-C_membr-28"/>
</dbReference>
<dbReference type="Proteomes" id="UP000292507">
    <property type="component" value="Unassembled WGS sequence"/>
</dbReference>
<evidence type="ECO:0000313" key="3">
    <source>
        <dbReference type="Proteomes" id="UP000292507"/>
    </source>
</evidence>
<keyword evidence="3" id="KW-1185">Reference proteome</keyword>
<proteinExistence type="predicted"/>
<sequence length="168" mass="18649">MTERKPPGVSYETWVEHQIARGQARGDFENLSGAGRPLPREALSENAYDWAVAKARREGVETAAMLPPGLALRRERDELPGRAARLTSEAEVRGLAEDYNARVEALWRRPAESRWAPVPGLADVDALLDGWRRDRPPAPPAIAPQVEVVPPAGRLSRLAARLRRRRPA</sequence>
<organism evidence="2 3">
    <name type="scientific">Blastococcus saxobsidens</name>
    <dbReference type="NCBI Taxonomy" id="138336"/>
    <lineage>
        <taxon>Bacteria</taxon>
        <taxon>Bacillati</taxon>
        <taxon>Actinomycetota</taxon>
        <taxon>Actinomycetes</taxon>
        <taxon>Geodermatophilales</taxon>
        <taxon>Geodermatophilaceae</taxon>
        <taxon>Blastococcus</taxon>
    </lineage>
</organism>
<dbReference type="EMBL" id="SHKV01000001">
    <property type="protein sequence ID" value="RZU33910.1"/>
    <property type="molecule type" value="Genomic_DNA"/>
</dbReference>
<feature type="domain" description="DnaJ homologue subfamily C member 28 conserved" evidence="1">
    <location>
        <begin position="14"/>
        <end position="80"/>
    </location>
</feature>
<dbReference type="RefSeq" id="WP_158657595.1">
    <property type="nucleotide sequence ID" value="NZ_POQT01000018.1"/>
</dbReference>